<sequence>MEKKLRSRAYKAGFALGKAVVEMVHLMYQNQTADRFYDGLQRALADEIARRGVAKERADD</sequence>
<organism evidence="1">
    <name type="scientific">viral metagenome</name>
    <dbReference type="NCBI Taxonomy" id="1070528"/>
    <lineage>
        <taxon>unclassified sequences</taxon>
        <taxon>metagenomes</taxon>
        <taxon>organismal metagenomes</taxon>
    </lineage>
</organism>
<dbReference type="EMBL" id="MT143653">
    <property type="protein sequence ID" value="QJA99493.1"/>
    <property type="molecule type" value="Genomic_DNA"/>
</dbReference>
<evidence type="ECO:0000313" key="1">
    <source>
        <dbReference type="EMBL" id="QJA99493.1"/>
    </source>
</evidence>
<name>A0A6M3LXK1_9ZZZZ</name>
<proteinExistence type="predicted"/>
<gene>
    <name evidence="1" type="ORF">MM171A00991_0018</name>
</gene>
<dbReference type="AlphaFoldDB" id="A0A6M3LXK1"/>
<reference evidence="1" key="1">
    <citation type="submission" date="2020-03" db="EMBL/GenBank/DDBJ databases">
        <title>The deep terrestrial virosphere.</title>
        <authorList>
            <person name="Holmfeldt K."/>
            <person name="Nilsson E."/>
            <person name="Simone D."/>
            <person name="Lopez-Fernandez M."/>
            <person name="Wu X."/>
            <person name="de Brujin I."/>
            <person name="Lundin D."/>
            <person name="Andersson A."/>
            <person name="Bertilsson S."/>
            <person name="Dopson M."/>
        </authorList>
    </citation>
    <scope>NUCLEOTIDE SEQUENCE</scope>
    <source>
        <strain evidence="1">MM171A00991</strain>
    </source>
</reference>
<protein>
    <submittedName>
        <fullName evidence="1">Uncharacterized protein</fullName>
    </submittedName>
</protein>
<accession>A0A6M3LXK1</accession>